<dbReference type="EMBL" id="SOCA01000003">
    <property type="protein sequence ID" value="TDU71081.1"/>
    <property type="molecule type" value="Genomic_DNA"/>
</dbReference>
<reference evidence="1 2" key="1">
    <citation type="submission" date="2019-03" db="EMBL/GenBank/DDBJ databases">
        <title>Genomic Encyclopedia of Archaeal and Bacterial Type Strains, Phase II (KMG-II): from individual species to whole genera.</title>
        <authorList>
            <person name="Goeker M."/>
        </authorList>
    </citation>
    <scope>NUCLEOTIDE SEQUENCE [LARGE SCALE GENOMIC DNA]</scope>
    <source>
        <strain evidence="1 2">ATCC 25309</strain>
    </source>
</reference>
<gene>
    <name evidence="1" type="ORF">EI77_02199</name>
</gene>
<name>A0A4R7RYZ7_9BACT</name>
<organism evidence="1 2">
    <name type="scientific">Prosthecobacter fusiformis</name>
    <dbReference type="NCBI Taxonomy" id="48464"/>
    <lineage>
        <taxon>Bacteria</taxon>
        <taxon>Pseudomonadati</taxon>
        <taxon>Verrucomicrobiota</taxon>
        <taxon>Verrucomicrobiia</taxon>
        <taxon>Verrucomicrobiales</taxon>
        <taxon>Verrucomicrobiaceae</taxon>
        <taxon>Prosthecobacter</taxon>
    </lineage>
</organism>
<dbReference type="OrthoDB" id="192196at2"/>
<dbReference type="Proteomes" id="UP000295662">
    <property type="component" value="Unassembled WGS sequence"/>
</dbReference>
<evidence type="ECO:0000313" key="1">
    <source>
        <dbReference type="EMBL" id="TDU71081.1"/>
    </source>
</evidence>
<evidence type="ECO:0000313" key="2">
    <source>
        <dbReference type="Proteomes" id="UP000295662"/>
    </source>
</evidence>
<protein>
    <recommendedName>
        <fullName evidence="3">3-keto-disaccharide hydrolase domain-containing protein</fullName>
    </recommendedName>
</protein>
<dbReference type="RefSeq" id="WP_133795271.1">
    <property type="nucleotide sequence ID" value="NZ_SOCA01000003.1"/>
</dbReference>
<keyword evidence="2" id="KW-1185">Reference proteome</keyword>
<proteinExistence type="predicted"/>
<dbReference type="AlphaFoldDB" id="A0A4R7RYZ7"/>
<accession>A0A4R7RYZ7</accession>
<evidence type="ECO:0008006" key="3">
    <source>
        <dbReference type="Google" id="ProtNLM"/>
    </source>
</evidence>
<sequence length="189" mass="20666">MSLLVASSLGAADAPLLKDDFSSPKLEARRASRGEWKFAENTASCTQDDELYKKHKDHGPIIFYDLGYEDATLRFSYKADAAVKSVVFTSNGEDGHIFRFVSSERGTSVVAFPPDSKDHKSVRLGKPGPPLKPGDWVPVVVTLKSSKATVKIGDFEETYEHPSLARPKTNLSIGFSFGTVSVKDVVVEK</sequence>
<comment type="caution">
    <text evidence="1">The sequence shown here is derived from an EMBL/GenBank/DDBJ whole genome shotgun (WGS) entry which is preliminary data.</text>
</comment>